<evidence type="ECO:0000256" key="2">
    <source>
        <dbReference type="SAM" id="MobiDB-lite"/>
    </source>
</evidence>
<dbReference type="GO" id="GO:0008356">
    <property type="term" value="P:asymmetric cell division"/>
    <property type="evidence" value="ECO:0007669"/>
    <property type="project" value="InterPro"/>
</dbReference>
<dbReference type="EMBL" id="CP097511">
    <property type="protein sequence ID" value="URE49532.1"/>
    <property type="molecule type" value="Genomic_DNA"/>
</dbReference>
<protein>
    <recommendedName>
        <fullName evidence="5">Protein POLAR LOCALIZATION DURING ASYMMETRIC DIVISION AND REDISTRIBUTION</fullName>
    </recommendedName>
</protein>
<feature type="compositionally biased region" description="Basic residues" evidence="2">
    <location>
        <begin position="121"/>
        <end position="135"/>
    </location>
</feature>
<feature type="region of interest" description="Disordered" evidence="2">
    <location>
        <begin position="96"/>
        <end position="173"/>
    </location>
</feature>
<reference evidence="3" key="1">
    <citation type="submission" date="2022-05" db="EMBL/GenBank/DDBJ databases">
        <title>The Musa troglodytarum L. genome provides insights into the mechanism of non-climacteric behaviour and enrichment of carotenoids.</title>
        <authorList>
            <person name="Wang J."/>
        </authorList>
    </citation>
    <scope>NUCLEOTIDE SEQUENCE</scope>
    <source>
        <tissue evidence="3">Leaf</tissue>
    </source>
</reference>
<organism evidence="3 4">
    <name type="scientific">Musa troglodytarum</name>
    <name type="common">fe'i banana</name>
    <dbReference type="NCBI Taxonomy" id="320322"/>
    <lineage>
        <taxon>Eukaryota</taxon>
        <taxon>Viridiplantae</taxon>
        <taxon>Streptophyta</taxon>
        <taxon>Embryophyta</taxon>
        <taxon>Tracheophyta</taxon>
        <taxon>Spermatophyta</taxon>
        <taxon>Magnoliopsida</taxon>
        <taxon>Liliopsida</taxon>
        <taxon>Zingiberales</taxon>
        <taxon>Musaceae</taxon>
        <taxon>Musa</taxon>
    </lineage>
</organism>
<evidence type="ECO:0000313" key="4">
    <source>
        <dbReference type="Proteomes" id="UP001055439"/>
    </source>
</evidence>
<keyword evidence="4" id="KW-1185">Reference proteome</keyword>
<dbReference type="AlphaFoldDB" id="A0A9E7IIL6"/>
<evidence type="ECO:0000256" key="1">
    <source>
        <dbReference type="SAM" id="Coils"/>
    </source>
</evidence>
<feature type="region of interest" description="Disordered" evidence="2">
    <location>
        <begin position="228"/>
        <end position="256"/>
    </location>
</feature>
<gene>
    <name evidence="3" type="ORF">MUK42_13790</name>
</gene>
<evidence type="ECO:0000313" key="3">
    <source>
        <dbReference type="EMBL" id="URE49532.1"/>
    </source>
</evidence>
<dbReference type="OrthoDB" id="1916242at2759"/>
<dbReference type="PANTHER" id="PTHR33476">
    <property type="entry name" value="EMB|CAB62613.1"/>
    <property type="match status" value="1"/>
</dbReference>
<name>A0A9E7IIL6_9LILI</name>
<sequence>MTCHREHGKVLCFCVALREEGRVRWEEEEEEEEAAGGMRITDCLQESNEEEMEGPMSAKRRELSLCLPPSASPNAASSASPDAYSPRSLLSRLLLPLRRPSPVQTGGGSGDGEERLGCRVRFPRRGSNNRKRRNRRGAEENGKVALEVEEPAVEASGRRSAPGVSGESSTELAINSGRKSDELSLNVGMGVGLVFLLARSVTEINKMVELREEMEILLKDIKDEAQKKDASSNCSESNNHASSMSNSYENENTSNHNFFQDDKVSFDLEIVQHAMEPEAEVQSRFVRTTGSRRCLMDKMEAELQVELECLQRTIEAKSLSLHQDQERMELVPEDADPSESLDGSLAKAYEVYDEASSIQCGVPVQELTRKLNQLLEMGQQEGIAELESSFDHTGYSNGNLAENLSDDNGEVTEINEEDSGNYYGVSAQKLERRLHELLETRQQERIAELESALECAERKLREKEREICWWRDTASLISQHKNEELNR</sequence>
<dbReference type="Proteomes" id="UP001055439">
    <property type="component" value="Chromosome 9"/>
</dbReference>
<keyword evidence="1" id="KW-0175">Coiled coil</keyword>
<dbReference type="PANTHER" id="PTHR33476:SF22">
    <property type="entry name" value="PROTEIN POLAR LOCALIZATION DURING ASYMMETRIC DIVISION AND REDISTRIBUTION"/>
    <property type="match status" value="1"/>
</dbReference>
<feature type="compositionally biased region" description="Polar residues" evidence="2">
    <location>
        <begin position="231"/>
        <end position="256"/>
    </location>
</feature>
<proteinExistence type="predicted"/>
<feature type="compositionally biased region" description="Low complexity" evidence="2">
    <location>
        <begin position="68"/>
        <end position="85"/>
    </location>
</feature>
<dbReference type="InterPro" id="IPR040348">
    <property type="entry name" value="POLAR-like"/>
</dbReference>
<evidence type="ECO:0008006" key="5">
    <source>
        <dbReference type="Google" id="ProtNLM"/>
    </source>
</evidence>
<feature type="coiled-coil region" evidence="1">
    <location>
        <begin position="427"/>
        <end position="466"/>
    </location>
</feature>
<feature type="region of interest" description="Disordered" evidence="2">
    <location>
        <begin position="66"/>
        <end position="85"/>
    </location>
</feature>
<accession>A0A9E7IIL6</accession>